<dbReference type="PANTHER" id="PTHR43630:SF2">
    <property type="entry name" value="GLYCOSYLTRANSFERASE"/>
    <property type="match status" value="1"/>
</dbReference>
<dbReference type="InterPro" id="IPR029044">
    <property type="entry name" value="Nucleotide-diphossugar_trans"/>
</dbReference>
<dbReference type="EC" id="2.4.-.-" evidence="2"/>
<proteinExistence type="predicted"/>
<keyword evidence="2" id="KW-0808">Transferase</keyword>
<accession>A0ABT2SSI4</accession>
<gene>
    <name evidence="2" type="ORF">OCV55_03800</name>
</gene>
<protein>
    <submittedName>
        <fullName evidence="2">Glycosyltransferase</fullName>
        <ecNumber evidence="2">2.4.-.-</ecNumber>
    </submittedName>
</protein>
<comment type="caution">
    <text evidence="2">The sequence shown here is derived from an EMBL/GenBank/DDBJ whole genome shotgun (WGS) entry which is preliminary data.</text>
</comment>
<dbReference type="Pfam" id="PF00535">
    <property type="entry name" value="Glycos_transf_2"/>
    <property type="match status" value="1"/>
</dbReference>
<organism evidence="2 3">
    <name type="scientific">[Clostridium] ammoniilyticum</name>
    <dbReference type="NCBI Taxonomy" id="2981784"/>
    <lineage>
        <taxon>Bacteria</taxon>
        <taxon>Bacillati</taxon>
        <taxon>Bacillota</taxon>
        <taxon>Erysipelotrichia</taxon>
        <taxon>Erysipelotrichales</taxon>
        <taxon>Coprobacillaceae</taxon>
        <taxon>Faecalibacillus</taxon>
    </lineage>
</organism>
<evidence type="ECO:0000313" key="3">
    <source>
        <dbReference type="Proteomes" id="UP001208364"/>
    </source>
</evidence>
<dbReference type="CDD" id="cd02511">
    <property type="entry name" value="Beta4Glucosyltransferase"/>
    <property type="match status" value="1"/>
</dbReference>
<name>A0ABT2SSI4_9FIRM</name>
<dbReference type="Proteomes" id="UP001208364">
    <property type="component" value="Unassembled WGS sequence"/>
</dbReference>
<dbReference type="PANTHER" id="PTHR43630">
    <property type="entry name" value="POLY-BETA-1,6-N-ACETYL-D-GLUCOSAMINE SYNTHASE"/>
    <property type="match status" value="1"/>
</dbReference>
<evidence type="ECO:0000259" key="1">
    <source>
        <dbReference type="Pfam" id="PF00535"/>
    </source>
</evidence>
<evidence type="ECO:0000313" key="2">
    <source>
        <dbReference type="EMBL" id="MCU6737802.1"/>
    </source>
</evidence>
<reference evidence="2 3" key="1">
    <citation type="journal article" date="2021" name="ISME Commun">
        <title>Automated analysis of genomic sequences facilitates high-throughput and comprehensive description of bacteria.</title>
        <authorList>
            <person name="Hitch T.C.A."/>
        </authorList>
    </citation>
    <scope>NUCLEOTIDE SEQUENCE [LARGE SCALE GENOMIC DNA]</scope>
    <source>
        <strain evidence="2 3">H4_15</strain>
    </source>
</reference>
<feature type="domain" description="Glycosyltransferase 2-like" evidence="1">
    <location>
        <begin position="66"/>
        <end position="165"/>
    </location>
</feature>
<dbReference type="SUPFAM" id="SSF53448">
    <property type="entry name" value="Nucleotide-diphospho-sugar transferases"/>
    <property type="match status" value="1"/>
</dbReference>
<dbReference type="InterPro" id="IPR001173">
    <property type="entry name" value="Glyco_trans_2-like"/>
</dbReference>
<sequence>MIDKYYSVDYLHRLYNMYDDKCVKEYIDQRIECIYNITNNDVFLKSNYIDDEHVDLNKLNNDGLISCVILTYNEERCIRRCLVSVIDIFDEIIVMDTGSIDNTIDIIESFKNSKIKLYKETWHDDFSSIRNLAASKAKFQWVFFLDADEFIMDISYKKLHTYICGLNNFDERDNIVLCPTIIDDGINYVHRDIPRIFYNSQNCYYYGLIHEEIRTRKGTPLFFHTNINILHDGYRADILIKKDKKNRNLNLLKKMISLEPSNIRWRYFYLKEGFNNLSLKEIEEVVNTFLVKNEICDLIYENVDINNYTFFIIELLCRKYIQNNKYLEAKKCTKIMESIIPQNSDSIYFDVLCSYLESKEKIINLLNELVYYRKSHFSTQDNMFTTEGYHIDLLIGILLFEKGEFKKAYQYFQFLLEKFNDKETVFLINKFLSAKEK</sequence>
<keyword evidence="3" id="KW-1185">Reference proteome</keyword>
<dbReference type="EMBL" id="JAOQJR010000003">
    <property type="protein sequence ID" value="MCU6737802.1"/>
    <property type="molecule type" value="Genomic_DNA"/>
</dbReference>
<keyword evidence="2" id="KW-0328">Glycosyltransferase</keyword>
<dbReference type="GO" id="GO:0016757">
    <property type="term" value="F:glycosyltransferase activity"/>
    <property type="evidence" value="ECO:0007669"/>
    <property type="project" value="UniProtKB-KW"/>
</dbReference>
<dbReference type="RefSeq" id="WP_147579850.1">
    <property type="nucleotide sequence ID" value="NZ_JAOQJR010000003.1"/>
</dbReference>
<dbReference type="Gene3D" id="3.90.550.10">
    <property type="entry name" value="Spore Coat Polysaccharide Biosynthesis Protein SpsA, Chain A"/>
    <property type="match status" value="1"/>
</dbReference>